<feature type="transmembrane region" description="Helical" evidence="2">
    <location>
        <begin position="345"/>
        <end position="366"/>
    </location>
</feature>
<evidence type="ECO:0000256" key="1">
    <source>
        <dbReference type="SAM" id="MobiDB-lite"/>
    </source>
</evidence>
<dbReference type="Gene3D" id="2.20.28.30">
    <property type="entry name" value="RNA polymerase ii, chain L"/>
    <property type="match status" value="2"/>
</dbReference>
<feature type="compositionally biased region" description="Basic and acidic residues" evidence="1">
    <location>
        <begin position="36"/>
        <end position="62"/>
    </location>
</feature>
<keyword evidence="2" id="KW-0472">Membrane</keyword>
<gene>
    <name evidence="3" type="ORF">SAMN04489757_1375</name>
</gene>
<protein>
    <recommendedName>
        <fullName evidence="5">Replication restart DNA helicase PriA</fullName>
    </recommendedName>
</protein>
<proteinExistence type="predicted"/>
<dbReference type="PANTHER" id="PTHR37826:SF3">
    <property type="entry name" value="J DOMAIN-CONTAINING PROTEIN"/>
    <property type="match status" value="1"/>
</dbReference>
<dbReference type="EMBL" id="FOWD01000037">
    <property type="protein sequence ID" value="SFO53481.1"/>
    <property type="molecule type" value="Genomic_DNA"/>
</dbReference>
<name>A0A1I5I0C1_9FIRM</name>
<evidence type="ECO:0008006" key="5">
    <source>
        <dbReference type="Google" id="ProtNLM"/>
    </source>
</evidence>
<evidence type="ECO:0000256" key="2">
    <source>
        <dbReference type="SAM" id="Phobius"/>
    </source>
</evidence>
<dbReference type="OrthoDB" id="3182597at2"/>
<keyword evidence="2" id="KW-1133">Transmembrane helix</keyword>
<sequence>MVVQYKCPNCGADMAFDSTTGMLHCDSCGRNENIENMPKRDDDRQNNHESHQHSHSSGREENASWNTKDTSYSHQFEEEDVKEYHCKNCGAVLITDKDTTATTCSFCGAGVVLGDRLTGNLAPAKVIPFSINKEQAREAFVKWCKKGLLTPKGFMTADRIKNITGLYVPFWLYDLNGRGEVNATCTRVRTYEQGDYIYTETKYYNVYRNVDLNYLKVPADASSKMSDELMDKLEPYNYGNLKDFNMPYLAGYIAEKYNYDNRQLFPRVRQRVESYVNNFIDSTIRGYATTTYHNKNINLREVHADYVLLPVWMVCYDYKKSDHIFAMNGQTGKIVGKPPLSIGKIAAWFGGISGAAFIIMQILSLVSGGF</sequence>
<keyword evidence="2" id="KW-0812">Transmembrane</keyword>
<evidence type="ECO:0000313" key="4">
    <source>
        <dbReference type="Proteomes" id="UP000198806"/>
    </source>
</evidence>
<organism evidence="3 4">
    <name type="scientific">Anaerocolumna aminovalerica</name>
    <dbReference type="NCBI Taxonomy" id="1527"/>
    <lineage>
        <taxon>Bacteria</taxon>
        <taxon>Bacillati</taxon>
        <taxon>Bacillota</taxon>
        <taxon>Clostridia</taxon>
        <taxon>Lachnospirales</taxon>
        <taxon>Lachnospiraceae</taxon>
        <taxon>Anaerocolumna</taxon>
    </lineage>
</organism>
<evidence type="ECO:0000313" key="3">
    <source>
        <dbReference type="EMBL" id="SFO53481.1"/>
    </source>
</evidence>
<dbReference type="PANTHER" id="PTHR37826">
    <property type="entry name" value="FLOTILLIN BAND_7_5 DOMAIN PROTEIN"/>
    <property type="match status" value="1"/>
</dbReference>
<dbReference type="Proteomes" id="UP000198806">
    <property type="component" value="Unassembled WGS sequence"/>
</dbReference>
<dbReference type="STRING" id="1527.SAMN04489757_1375"/>
<keyword evidence="4" id="KW-1185">Reference proteome</keyword>
<accession>A0A1I5I0C1</accession>
<feature type="region of interest" description="Disordered" evidence="1">
    <location>
        <begin position="36"/>
        <end position="71"/>
    </location>
</feature>
<dbReference type="RefSeq" id="WP_091687920.1">
    <property type="nucleotide sequence ID" value="NZ_BAABFM010000008.1"/>
</dbReference>
<dbReference type="AlphaFoldDB" id="A0A1I5I0C1"/>
<reference evidence="3 4" key="1">
    <citation type="submission" date="2016-10" db="EMBL/GenBank/DDBJ databases">
        <authorList>
            <person name="de Groot N.N."/>
        </authorList>
    </citation>
    <scope>NUCLEOTIDE SEQUENCE [LARGE SCALE GENOMIC DNA]</scope>
    <source>
        <strain evidence="3 4">DSM 1283</strain>
    </source>
</reference>